<accession>A0A0A8UU01</accession>
<dbReference type="KEGG" id="lha:LHA_3200"/>
<dbReference type="SUPFAM" id="SSF141255">
    <property type="entry name" value="YccV-like"/>
    <property type="match status" value="1"/>
</dbReference>
<dbReference type="Proteomes" id="UP000032803">
    <property type="component" value="Chromosome I"/>
</dbReference>
<dbReference type="HOGENOM" id="CLU_123865_0_1_6"/>
<dbReference type="GO" id="GO:0003677">
    <property type="term" value="F:DNA binding"/>
    <property type="evidence" value="ECO:0007669"/>
    <property type="project" value="UniProtKB-UniRule"/>
</dbReference>
<protein>
    <recommendedName>
        <fullName evidence="1">Heat shock protein HspQ</fullName>
    </recommendedName>
</protein>
<evidence type="ECO:0000313" key="4">
    <source>
        <dbReference type="Proteomes" id="UP000032803"/>
    </source>
</evidence>
<dbReference type="RefSeq" id="WP_045107246.1">
    <property type="nucleotide sequence ID" value="NZ_LN681225.1"/>
</dbReference>
<proteinExistence type="predicted"/>
<gene>
    <name evidence="3" type="ORF">LHA_3200</name>
</gene>
<feature type="domain" description="Hemimethylated DNA-binding" evidence="2">
    <location>
        <begin position="4"/>
        <end position="99"/>
    </location>
</feature>
<evidence type="ECO:0000256" key="1">
    <source>
        <dbReference type="NCBIfam" id="TIGR02097"/>
    </source>
</evidence>
<dbReference type="Gene3D" id="2.30.30.390">
    <property type="entry name" value="Hemimethylated DNA-binding domain"/>
    <property type="match status" value="1"/>
</dbReference>
<reference evidence="4" key="1">
    <citation type="submission" date="2014-09" db="EMBL/GenBank/DDBJ databases">
        <authorList>
            <person name="Gomez-Valero L."/>
        </authorList>
    </citation>
    <scope>NUCLEOTIDE SEQUENCE [LARGE SCALE GENOMIC DNA]</scope>
    <source>
        <strain evidence="4">ATCC35250</strain>
    </source>
</reference>
<dbReference type="STRING" id="449.LHA_3200"/>
<organism evidence="3 4">
    <name type="scientific">Legionella hackeliae</name>
    <dbReference type="NCBI Taxonomy" id="449"/>
    <lineage>
        <taxon>Bacteria</taxon>
        <taxon>Pseudomonadati</taxon>
        <taxon>Pseudomonadota</taxon>
        <taxon>Gammaproteobacteria</taxon>
        <taxon>Legionellales</taxon>
        <taxon>Legionellaceae</taxon>
        <taxon>Legionella</taxon>
    </lineage>
</organism>
<dbReference type="SMART" id="SM00992">
    <property type="entry name" value="YccV-like"/>
    <property type="match status" value="1"/>
</dbReference>
<keyword evidence="4" id="KW-1185">Reference proteome</keyword>
<name>A0A0A8UU01_LEGHA</name>
<dbReference type="OrthoDB" id="9806050at2"/>
<dbReference type="PATRIC" id="fig|449.7.peg.1725"/>
<dbReference type="Pfam" id="PF08755">
    <property type="entry name" value="YccV-like"/>
    <property type="match status" value="1"/>
</dbReference>
<dbReference type="EMBL" id="LN681225">
    <property type="protein sequence ID" value="CEK12183.1"/>
    <property type="molecule type" value="Genomic_DNA"/>
</dbReference>
<dbReference type="InterPro" id="IPR011722">
    <property type="entry name" value="Hemimethylated_DNA-bd_dom"/>
</dbReference>
<dbReference type="InterPro" id="IPR036623">
    <property type="entry name" value="Hemimethylated_DNA-bd_sf"/>
</dbReference>
<dbReference type="AlphaFoldDB" id="A0A0A8UU01"/>
<dbReference type="NCBIfam" id="TIGR02097">
    <property type="entry name" value="yccV"/>
    <property type="match status" value="1"/>
</dbReference>
<evidence type="ECO:0000259" key="2">
    <source>
        <dbReference type="SMART" id="SM00992"/>
    </source>
</evidence>
<keyword evidence="3" id="KW-0238">DNA-binding</keyword>
<evidence type="ECO:0000313" key="3">
    <source>
        <dbReference type="EMBL" id="CEK12183.1"/>
    </source>
</evidence>
<sequence length="103" mass="12214">MKKEAKFNVGDCVIHKQQGYRAVIIDIDPFFQPSGRINPQVFKREFATRNPWYRLLVDESNQMTYVEECLLIIDLSKNIIDNPQLRNYLYENQGNYRSNSCLH</sequence>